<reference evidence="4" key="3">
    <citation type="journal article" date="2016" name="Gigascience">
        <title>De novo construction of an expanded transcriptome assembly for the western tarnished plant bug, Lygus hesperus.</title>
        <authorList>
            <person name="Tassone E.E."/>
            <person name="Geib S.M."/>
            <person name="Hall B."/>
            <person name="Fabrick J.A."/>
            <person name="Brent C.S."/>
            <person name="Hull J.J."/>
        </authorList>
    </citation>
    <scope>NUCLEOTIDE SEQUENCE</scope>
</reference>
<evidence type="ECO:0000256" key="1">
    <source>
        <dbReference type="ARBA" id="ARBA00008209"/>
    </source>
</evidence>
<accession>A0A0A9WH42</accession>
<dbReference type="GO" id="GO:0019722">
    <property type="term" value="P:calcium-mediated signaling"/>
    <property type="evidence" value="ECO:0007669"/>
    <property type="project" value="InterPro"/>
</dbReference>
<comment type="similarity">
    <text evidence="1">Belongs to the RCAN family.</text>
</comment>
<dbReference type="Gene3D" id="3.30.70.330">
    <property type="match status" value="1"/>
</dbReference>
<sequence>YILPGSSSFRFPSSVTAILFYLVNPSLHGISSERVMEEGRMSVDSDDGEMIINEVDGLPNLHPNYEDVELASRQNASQTLEELVNDEDLPMSLIVTNLDSVLFKSDELKKQVELLFAQFGEPVSFHYFRSFRRMRVNYNSPAAAAKARIQLHQTPFLNTYINCYFAQPVTPIDSADQHLQPPALTKQFLISPPASPPIGWEPRDEGEPLVNYDLLAAIANLTPGSTHELHAPSDDQPGIVVHVCEEKLAASADSKPLRIAHTRCPQHN</sequence>
<dbReference type="GO" id="GO:0005634">
    <property type="term" value="C:nucleus"/>
    <property type="evidence" value="ECO:0007669"/>
    <property type="project" value="TreeGrafter"/>
</dbReference>
<dbReference type="FunFam" id="3.30.70.330:FF:000092">
    <property type="entry name" value="Calcipressin-2 isoform 2"/>
    <property type="match status" value="1"/>
</dbReference>
<dbReference type="EMBL" id="GBHO01039439">
    <property type="protein sequence ID" value="JAG04165.1"/>
    <property type="molecule type" value="Transcribed_RNA"/>
</dbReference>
<evidence type="ECO:0000313" key="4">
    <source>
        <dbReference type="EMBL" id="JAQ07485.1"/>
    </source>
</evidence>
<feature type="non-terminal residue" evidence="2">
    <location>
        <position position="1"/>
    </location>
</feature>
<organism evidence="2">
    <name type="scientific">Lygus hesperus</name>
    <name type="common">Western plant bug</name>
    <dbReference type="NCBI Taxonomy" id="30085"/>
    <lineage>
        <taxon>Eukaryota</taxon>
        <taxon>Metazoa</taxon>
        <taxon>Ecdysozoa</taxon>
        <taxon>Arthropoda</taxon>
        <taxon>Hexapoda</taxon>
        <taxon>Insecta</taxon>
        <taxon>Pterygota</taxon>
        <taxon>Neoptera</taxon>
        <taxon>Paraneoptera</taxon>
        <taxon>Hemiptera</taxon>
        <taxon>Heteroptera</taxon>
        <taxon>Panheteroptera</taxon>
        <taxon>Cimicomorpha</taxon>
        <taxon>Miridae</taxon>
        <taxon>Mirini</taxon>
        <taxon>Lygus</taxon>
    </lineage>
</organism>
<dbReference type="GO" id="GO:0003676">
    <property type="term" value="F:nucleic acid binding"/>
    <property type="evidence" value="ECO:0007669"/>
    <property type="project" value="InterPro"/>
</dbReference>
<dbReference type="GO" id="GO:0007617">
    <property type="term" value="P:mating behavior"/>
    <property type="evidence" value="ECO:0007669"/>
    <property type="project" value="UniProtKB-ARBA"/>
</dbReference>
<dbReference type="PANTHER" id="PTHR10300:SF14">
    <property type="entry name" value="PROTEIN SARAH"/>
    <property type="match status" value="1"/>
</dbReference>
<dbReference type="EMBL" id="GDHC01011144">
    <property type="protein sequence ID" value="JAQ07485.1"/>
    <property type="molecule type" value="Transcribed_RNA"/>
</dbReference>
<dbReference type="GO" id="GO:0008597">
    <property type="term" value="F:calcium-dependent protein serine/threonine phosphatase regulator activity"/>
    <property type="evidence" value="ECO:0007669"/>
    <property type="project" value="TreeGrafter"/>
</dbReference>
<dbReference type="AlphaFoldDB" id="A0A0A9WH42"/>
<dbReference type="InterPro" id="IPR035979">
    <property type="entry name" value="RBD_domain_sf"/>
</dbReference>
<protein>
    <submittedName>
        <fullName evidence="2">Protein sarah</fullName>
    </submittedName>
</protein>
<name>A0A0A9WH42_LYGHE</name>
<dbReference type="GO" id="GO:0005737">
    <property type="term" value="C:cytoplasm"/>
    <property type="evidence" value="ECO:0007669"/>
    <property type="project" value="TreeGrafter"/>
</dbReference>
<dbReference type="SUPFAM" id="SSF54928">
    <property type="entry name" value="RNA-binding domain, RBD"/>
    <property type="match status" value="1"/>
</dbReference>
<reference evidence="2" key="1">
    <citation type="journal article" date="2014" name="PLoS ONE">
        <title>Transcriptome-Based Identification of ABC Transporters in the Western Tarnished Plant Bug Lygus hesperus.</title>
        <authorList>
            <person name="Hull J.J."/>
            <person name="Chaney K."/>
            <person name="Geib S.M."/>
            <person name="Fabrick J.A."/>
            <person name="Brent C.S."/>
            <person name="Walsh D."/>
            <person name="Lavine L.C."/>
        </authorList>
    </citation>
    <scope>NUCLEOTIDE SEQUENCE</scope>
</reference>
<evidence type="ECO:0000313" key="2">
    <source>
        <dbReference type="EMBL" id="JAG04165.1"/>
    </source>
</evidence>
<evidence type="ECO:0000313" key="3">
    <source>
        <dbReference type="EMBL" id="JAG04166.1"/>
    </source>
</evidence>
<dbReference type="CDD" id="cd12434">
    <property type="entry name" value="RRM_RCAN_like"/>
    <property type="match status" value="1"/>
</dbReference>
<dbReference type="Pfam" id="PF04847">
    <property type="entry name" value="Calcipressin"/>
    <property type="match status" value="1"/>
</dbReference>
<proteinExistence type="inferred from homology"/>
<gene>
    <name evidence="2" type="primary">sra_0</name>
    <name evidence="3" type="synonym">sra_1</name>
    <name evidence="2" type="ORF">CM83_67878</name>
    <name evidence="3" type="ORF">CM83_67879</name>
    <name evidence="4" type="ORF">g.62478</name>
</gene>
<dbReference type="PANTHER" id="PTHR10300">
    <property type="entry name" value="CALCIPRESSIN"/>
    <property type="match status" value="1"/>
</dbReference>
<dbReference type="EMBL" id="GBHO01039438">
    <property type="protein sequence ID" value="JAG04166.1"/>
    <property type="molecule type" value="Transcribed_RNA"/>
</dbReference>
<dbReference type="InterPro" id="IPR012677">
    <property type="entry name" value="Nucleotide-bd_a/b_plait_sf"/>
</dbReference>
<dbReference type="InterPro" id="IPR006931">
    <property type="entry name" value="Calcipressin"/>
</dbReference>
<reference evidence="2" key="2">
    <citation type="submission" date="2014-07" db="EMBL/GenBank/DDBJ databases">
        <authorList>
            <person name="Hull J."/>
        </authorList>
    </citation>
    <scope>NUCLEOTIDE SEQUENCE</scope>
</reference>